<evidence type="ECO:0000313" key="2">
    <source>
        <dbReference type="EMBL" id="GFR75727.1"/>
    </source>
</evidence>
<evidence type="ECO:0000313" key="3">
    <source>
        <dbReference type="Proteomes" id="UP000762676"/>
    </source>
</evidence>
<evidence type="ECO:0000259" key="1">
    <source>
        <dbReference type="PROSITE" id="PS50835"/>
    </source>
</evidence>
<protein>
    <recommendedName>
        <fullName evidence="1">Ig-like domain-containing protein</fullName>
    </recommendedName>
</protein>
<dbReference type="PROSITE" id="PS00028">
    <property type="entry name" value="ZINC_FINGER_C2H2_1"/>
    <property type="match status" value="1"/>
</dbReference>
<dbReference type="InterPro" id="IPR007110">
    <property type="entry name" value="Ig-like_dom"/>
</dbReference>
<dbReference type="Gene3D" id="3.30.160.60">
    <property type="entry name" value="Classic Zinc Finger"/>
    <property type="match status" value="1"/>
</dbReference>
<dbReference type="AlphaFoldDB" id="A0AAV4FQG8"/>
<reference evidence="2 3" key="1">
    <citation type="journal article" date="2021" name="Elife">
        <title>Chloroplast acquisition without the gene transfer in kleptoplastic sea slugs, Plakobranchus ocellatus.</title>
        <authorList>
            <person name="Maeda T."/>
            <person name="Takahashi S."/>
            <person name="Yoshida T."/>
            <person name="Shimamura S."/>
            <person name="Takaki Y."/>
            <person name="Nagai Y."/>
            <person name="Toyoda A."/>
            <person name="Suzuki Y."/>
            <person name="Arimoto A."/>
            <person name="Ishii H."/>
            <person name="Satoh N."/>
            <person name="Nishiyama T."/>
            <person name="Hasebe M."/>
            <person name="Maruyama T."/>
            <person name="Minagawa J."/>
            <person name="Obokata J."/>
            <person name="Shigenobu S."/>
        </authorList>
    </citation>
    <scope>NUCLEOTIDE SEQUENCE [LARGE SCALE GENOMIC DNA]</scope>
</reference>
<accession>A0AAV4FQG8</accession>
<comment type="caution">
    <text evidence="2">The sequence shown here is derived from an EMBL/GenBank/DDBJ whole genome shotgun (WGS) entry which is preliminary data.</text>
</comment>
<dbReference type="InterPro" id="IPR013087">
    <property type="entry name" value="Znf_C2H2_type"/>
</dbReference>
<dbReference type="SMART" id="SM00355">
    <property type="entry name" value="ZnF_C2H2"/>
    <property type="match status" value="2"/>
</dbReference>
<sequence length="258" mass="29489">MKIVTEYTVMTTIRQSTDDSPTCSNRAKCPSPEEGVINVQVVEYIERRTRSISITDSEYDPCDVGSDLQDRDVDKYNATVLHSYSVGPSDAARQKRALYDSFEPPKDEQPHKNKTAEWVFYHSFSNIKPEQIPKPIDKQYTHTGGRNGRYTCNICAMDSNVYVSWFNSHADIKDHLKNTHNLKGHYICKLCQKVYARPPAFYEHVQKEHYIKPDDLGEFLEPPLVNEPSAAMPSVSCYIAPQVKIEASDEPPQKIKKQ</sequence>
<name>A0AAV4FQG8_9GAST</name>
<dbReference type="PROSITE" id="PS50835">
    <property type="entry name" value="IG_LIKE"/>
    <property type="match status" value="1"/>
</dbReference>
<dbReference type="EMBL" id="BMAT01011607">
    <property type="protein sequence ID" value="GFR75727.1"/>
    <property type="molecule type" value="Genomic_DNA"/>
</dbReference>
<keyword evidence="3" id="KW-1185">Reference proteome</keyword>
<proteinExistence type="predicted"/>
<feature type="domain" description="Ig-like" evidence="1">
    <location>
        <begin position="129"/>
        <end position="190"/>
    </location>
</feature>
<organism evidence="2 3">
    <name type="scientific">Elysia marginata</name>
    <dbReference type="NCBI Taxonomy" id="1093978"/>
    <lineage>
        <taxon>Eukaryota</taxon>
        <taxon>Metazoa</taxon>
        <taxon>Spiralia</taxon>
        <taxon>Lophotrochozoa</taxon>
        <taxon>Mollusca</taxon>
        <taxon>Gastropoda</taxon>
        <taxon>Heterobranchia</taxon>
        <taxon>Euthyneura</taxon>
        <taxon>Panpulmonata</taxon>
        <taxon>Sacoglossa</taxon>
        <taxon>Placobranchoidea</taxon>
        <taxon>Plakobranchidae</taxon>
        <taxon>Elysia</taxon>
    </lineage>
</organism>
<gene>
    <name evidence="2" type="ORF">ElyMa_005782700</name>
</gene>
<dbReference type="Proteomes" id="UP000762676">
    <property type="component" value="Unassembled WGS sequence"/>
</dbReference>